<organism evidence="2 3">
    <name type="scientific">Gossypium barbadense</name>
    <name type="common">Sea Island cotton</name>
    <name type="synonym">Hibiscus barbadensis</name>
    <dbReference type="NCBI Taxonomy" id="3634"/>
    <lineage>
        <taxon>Eukaryota</taxon>
        <taxon>Viridiplantae</taxon>
        <taxon>Streptophyta</taxon>
        <taxon>Embryophyta</taxon>
        <taxon>Tracheophyta</taxon>
        <taxon>Spermatophyta</taxon>
        <taxon>Magnoliopsida</taxon>
        <taxon>eudicotyledons</taxon>
        <taxon>Gunneridae</taxon>
        <taxon>Pentapetalae</taxon>
        <taxon>rosids</taxon>
        <taxon>malvids</taxon>
        <taxon>Malvales</taxon>
        <taxon>Malvaceae</taxon>
        <taxon>Malvoideae</taxon>
        <taxon>Gossypium</taxon>
    </lineage>
</organism>
<evidence type="ECO:0000313" key="2">
    <source>
        <dbReference type="EMBL" id="PPS15816.1"/>
    </source>
</evidence>
<feature type="domain" description="DUF4283" evidence="1">
    <location>
        <begin position="15"/>
        <end position="89"/>
    </location>
</feature>
<protein>
    <recommendedName>
        <fullName evidence="1">DUF4283 domain-containing protein</fullName>
    </recommendedName>
</protein>
<evidence type="ECO:0000313" key="3">
    <source>
        <dbReference type="Proteomes" id="UP000239757"/>
    </source>
</evidence>
<accession>A0A2P5YJQ2</accession>
<proteinExistence type="predicted"/>
<dbReference type="EMBL" id="KZ663101">
    <property type="protein sequence ID" value="PPS15816.1"/>
    <property type="molecule type" value="Genomic_DNA"/>
</dbReference>
<reference evidence="2 3" key="1">
    <citation type="submission" date="2015-01" db="EMBL/GenBank/DDBJ databases">
        <title>Genome of allotetraploid Gossypium barbadense reveals genomic plasticity and fiber elongation in cotton evolution.</title>
        <authorList>
            <person name="Chen X."/>
            <person name="Liu X."/>
            <person name="Zhao B."/>
            <person name="Zheng H."/>
            <person name="Hu Y."/>
            <person name="Lu G."/>
            <person name="Yang C."/>
            <person name="Chen J."/>
            <person name="Shan C."/>
            <person name="Zhang L."/>
            <person name="Zhou Y."/>
            <person name="Wang L."/>
            <person name="Guo W."/>
            <person name="Bai Y."/>
            <person name="Ruan J."/>
            <person name="Shangguan X."/>
            <person name="Mao Y."/>
            <person name="Jiang J."/>
            <person name="Zhu Y."/>
            <person name="Lei J."/>
            <person name="Kang H."/>
            <person name="Chen S."/>
            <person name="He X."/>
            <person name="Wang R."/>
            <person name="Wang Y."/>
            <person name="Chen J."/>
            <person name="Wang L."/>
            <person name="Yu S."/>
            <person name="Wang B."/>
            <person name="Wei J."/>
            <person name="Song S."/>
            <person name="Lu X."/>
            <person name="Gao Z."/>
            <person name="Gu W."/>
            <person name="Deng X."/>
            <person name="Ma D."/>
            <person name="Wang S."/>
            <person name="Liang W."/>
            <person name="Fang L."/>
            <person name="Cai C."/>
            <person name="Zhu X."/>
            <person name="Zhou B."/>
            <person name="Zhang Y."/>
            <person name="Chen Z."/>
            <person name="Xu S."/>
            <person name="Zhu R."/>
            <person name="Wang S."/>
            <person name="Zhang T."/>
            <person name="Zhao G."/>
        </authorList>
    </citation>
    <scope>NUCLEOTIDE SEQUENCE [LARGE SCALE GENOMIC DNA]</scope>
    <source>
        <strain evidence="3">cv. Xinhai21</strain>
        <tissue evidence="2">Leaf</tissue>
    </source>
</reference>
<dbReference type="Proteomes" id="UP000239757">
    <property type="component" value="Unassembled WGS sequence"/>
</dbReference>
<dbReference type="Pfam" id="PF14111">
    <property type="entry name" value="DUF4283"/>
    <property type="match status" value="1"/>
</dbReference>
<evidence type="ECO:0000259" key="1">
    <source>
        <dbReference type="Pfam" id="PF14111"/>
    </source>
</evidence>
<name>A0A2P5YJQ2_GOSBA</name>
<dbReference type="InterPro" id="IPR025558">
    <property type="entry name" value="DUF4283"/>
</dbReference>
<sequence>MVDLGDLNNVPVEDFCVVASFLTTSVIHFQAIKAALTNPWHPHSGVTIFDWGDKRFLFRFYYEIDFDIFFEGSPWTFNGHLLVFHRLHKGDDPFMVSLIFTDF</sequence>
<dbReference type="OrthoDB" id="1001705at2759"/>
<gene>
    <name evidence="2" type="ORF">GOBAR_AA04764</name>
</gene>
<dbReference type="AlphaFoldDB" id="A0A2P5YJQ2"/>